<evidence type="ECO:0000313" key="1">
    <source>
        <dbReference type="EMBL" id="EQD27331.1"/>
    </source>
</evidence>
<reference evidence="1" key="1">
    <citation type="submission" date="2013-08" db="EMBL/GenBank/DDBJ databases">
        <authorList>
            <person name="Mendez C."/>
            <person name="Richter M."/>
            <person name="Ferrer M."/>
            <person name="Sanchez J."/>
        </authorList>
    </citation>
    <scope>NUCLEOTIDE SEQUENCE</scope>
</reference>
<dbReference type="AlphaFoldDB" id="T0XWZ2"/>
<name>T0XWZ2_9ZZZZ</name>
<protein>
    <submittedName>
        <fullName evidence="1">Uncharacterized protein</fullName>
    </submittedName>
</protein>
<dbReference type="InterPro" id="IPR025639">
    <property type="entry name" value="DruA"/>
</dbReference>
<dbReference type="Pfam" id="PF14236">
    <property type="entry name" value="DruA"/>
    <property type="match status" value="1"/>
</dbReference>
<comment type="caution">
    <text evidence="1">The sequence shown here is derived from an EMBL/GenBank/DDBJ whole genome shotgun (WGS) entry which is preliminary data.</text>
</comment>
<dbReference type="EMBL" id="AUZZ01011111">
    <property type="protein sequence ID" value="EQD27331.1"/>
    <property type="molecule type" value="Genomic_DNA"/>
</dbReference>
<accession>T0XWZ2</accession>
<organism evidence="1">
    <name type="scientific">mine drainage metagenome</name>
    <dbReference type="NCBI Taxonomy" id="410659"/>
    <lineage>
        <taxon>unclassified sequences</taxon>
        <taxon>metagenomes</taxon>
        <taxon>ecological metagenomes</taxon>
    </lineage>
</organism>
<dbReference type="EMBL" id="AUZY01007075">
    <property type="protein sequence ID" value="EQD51624.1"/>
    <property type="molecule type" value="Genomic_DNA"/>
</dbReference>
<gene>
    <name evidence="2" type="ORF">B1B_10946</name>
    <name evidence="1" type="ORF">B2A_15273</name>
</gene>
<evidence type="ECO:0000313" key="2">
    <source>
        <dbReference type="EMBL" id="EQD51624.1"/>
    </source>
</evidence>
<proteinExistence type="predicted"/>
<sequence length="285" mass="33299">MRYCGRPFTAPEIELIRTLIGQSPPPTRARLSREVCERLAWHRPDGRLKDMSCRVALLRMQADGLMTLPPPKHAQPVPYRAYPEIEQAVQELARVPTVELASLTIDLVAHKRESLLWNAYLQRHHYLGHQLIPGAQLRYFVRAAGEVVALLSFGASAWKTRPRDEFIGWTREQRERRLHLIVNNARFLILPWIRCHNLASRVLALTSRRLPEDWQSRYAYRPVRLETFVEKPRFTGTCYKAANWRYLGDTQGRGKLDRLHHNAAPIKSIWVYPLDRNFRRRLCIG</sequence>
<reference evidence="1" key="2">
    <citation type="journal article" date="2014" name="ISME J.">
        <title>Microbial stratification in low pH oxic and suboxic macroscopic growths along an acid mine drainage.</title>
        <authorList>
            <person name="Mendez-Garcia C."/>
            <person name="Mesa V."/>
            <person name="Sprenger R.R."/>
            <person name="Richter M."/>
            <person name="Diez M.S."/>
            <person name="Solano J."/>
            <person name="Bargiela R."/>
            <person name="Golyshina O.V."/>
            <person name="Manteca A."/>
            <person name="Ramos J.L."/>
            <person name="Gallego J.R."/>
            <person name="Llorente I."/>
            <person name="Martins Dos Santos V.A."/>
            <person name="Jensen O.N."/>
            <person name="Pelaez A.I."/>
            <person name="Sanchez J."/>
            <person name="Ferrer M."/>
        </authorList>
    </citation>
    <scope>NUCLEOTIDE SEQUENCE</scope>
</reference>